<reference evidence="1" key="1">
    <citation type="journal article" date="2019" name="Sci. Rep.">
        <title>Draft genome of Tanacetum cinerariifolium, the natural source of mosquito coil.</title>
        <authorList>
            <person name="Yamashiro T."/>
            <person name="Shiraishi A."/>
            <person name="Satake H."/>
            <person name="Nakayama K."/>
        </authorList>
    </citation>
    <scope>NUCLEOTIDE SEQUENCE</scope>
</reference>
<dbReference type="EMBL" id="BKCJ010225955">
    <property type="protein sequence ID" value="GEY95427.1"/>
    <property type="molecule type" value="Genomic_DNA"/>
</dbReference>
<name>A0A699HWE7_TANCI</name>
<gene>
    <name evidence="1" type="ORF">Tci_467401</name>
</gene>
<organism evidence="1">
    <name type="scientific">Tanacetum cinerariifolium</name>
    <name type="common">Dalmatian daisy</name>
    <name type="synonym">Chrysanthemum cinerariifolium</name>
    <dbReference type="NCBI Taxonomy" id="118510"/>
    <lineage>
        <taxon>Eukaryota</taxon>
        <taxon>Viridiplantae</taxon>
        <taxon>Streptophyta</taxon>
        <taxon>Embryophyta</taxon>
        <taxon>Tracheophyta</taxon>
        <taxon>Spermatophyta</taxon>
        <taxon>Magnoliopsida</taxon>
        <taxon>eudicotyledons</taxon>
        <taxon>Gunneridae</taxon>
        <taxon>Pentapetalae</taxon>
        <taxon>asterids</taxon>
        <taxon>campanulids</taxon>
        <taxon>Asterales</taxon>
        <taxon>Asteraceae</taxon>
        <taxon>Asteroideae</taxon>
        <taxon>Anthemideae</taxon>
        <taxon>Anthemidinae</taxon>
        <taxon>Tanacetum</taxon>
    </lineage>
</organism>
<sequence length="144" mass="16386">MVLREKEIGGGGYYDVSVCRVVNYVEESRIEDFQVPASFFVIRSIQSQVKSGDDASFLGMYHRVVSFCGHQYLSTVVIRDLFLVQDDSSVGHHPGGRHVYIRISLMRKEVQKKTCASCLISLKGCLFGREQKSFIYKLEYSSRS</sequence>
<protein>
    <submittedName>
        <fullName evidence="1">Uncharacterized protein</fullName>
    </submittedName>
</protein>
<proteinExistence type="predicted"/>
<evidence type="ECO:0000313" key="1">
    <source>
        <dbReference type="EMBL" id="GEY95427.1"/>
    </source>
</evidence>
<accession>A0A699HWE7</accession>
<comment type="caution">
    <text evidence="1">The sequence shown here is derived from an EMBL/GenBank/DDBJ whole genome shotgun (WGS) entry which is preliminary data.</text>
</comment>
<dbReference type="AlphaFoldDB" id="A0A699HWE7"/>
<feature type="non-terminal residue" evidence="1">
    <location>
        <position position="144"/>
    </location>
</feature>